<dbReference type="SUPFAM" id="SSF88713">
    <property type="entry name" value="Glycoside hydrolase/deacetylase"/>
    <property type="match status" value="1"/>
</dbReference>
<dbReference type="GO" id="GO:0016810">
    <property type="term" value="F:hydrolase activity, acting on carbon-nitrogen (but not peptide) bonds"/>
    <property type="evidence" value="ECO:0007669"/>
    <property type="project" value="InterPro"/>
</dbReference>
<feature type="domain" description="NodB homology" evidence="3">
    <location>
        <begin position="421"/>
        <end position="609"/>
    </location>
</feature>
<sequence>MKFKKWLMAFIGGLLLIGMLLGGFNMIVDPFGVFGDKVLKWDSYNMVNNPRVAKIAYLDEHHEEYDSYIIGGSKSSSISPELLNKYYGDASFYSMMMYGGDFHDYEKTLYHLIDNYEVKNIVLHMSLQEIGHFHEEATDFKQSLHAKVTDEPLLPFYLKYLWLNPAYGYDKLAGFGENAIDPMAYSQIIPETGVYNKVERDKEDIDNLDEFWQNNPNFELPIGKVEGQAIDQNVESLKRMKEYAEEHGATFTFITGATYKSELQKYNMEELKEYWVKLAEVTDFWDFSGYTSMSNDPRYYYDSMHYRNSVGEMMLGYIYDDPEVYVPEEFGHYTTKDNVEEHIEKVFTPPAHITAEDGDGVNVPVLMYHHIAEDPSLLNWMIISPEKFRQDMTAIKEAGFNPIHLKDLAAYVNGEGELPEKPVVITFDDGYLSNYQYAYPVLKELNMKATIFMIGWSAGRDTHRIEGADFYPHFTWQQAQEMHASGLIELQNHSFDMHEGNDAERFAALPKEGETTGDYARAFMGDTLKIEEQIEQNVGNDVFAYAYPYGEYVLQTEQMLKDLDYDVTLSVNSGMNTIRRGDPSSLFALKRINAGTEISSSKLVEMLSE</sequence>
<dbReference type="RefSeq" id="WP_153402833.1">
    <property type="nucleotide sequence ID" value="NZ_ML762429.1"/>
</dbReference>
<dbReference type="OrthoDB" id="9778320at2"/>
<organism evidence="4 5">
    <name type="scientific">Gracilibacillus oryzae</name>
    <dbReference type="NCBI Taxonomy" id="1672701"/>
    <lineage>
        <taxon>Bacteria</taxon>
        <taxon>Bacillati</taxon>
        <taxon>Bacillota</taxon>
        <taxon>Bacilli</taxon>
        <taxon>Bacillales</taxon>
        <taxon>Bacillaceae</taxon>
        <taxon>Gracilibacillus</taxon>
    </lineage>
</organism>
<dbReference type="EMBL" id="WEID01000047">
    <property type="protein sequence ID" value="KAB8136759.1"/>
    <property type="molecule type" value="Genomic_DNA"/>
</dbReference>
<dbReference type="PROSITE" id="PS51677">
    <property type="entry name" value="NODB"/>
    <property type="match status" value="1"/>
</dbReference>
<evidence type="ECO:0000256" key="2">
    <source>
        <dbReference type="ARBA" id="ARBA00022729"/>
    </source>
</evidence>
<evidence type="ECO:0000259" key="3">
    <source>
        <dbReference type="PROSITE" id="PS51677"/>
    </source>
</evidence>
<protein>
    <submittedName>
        <fullName evidence="4">Polysaccharide deacetylase family protein</fullName>
    </submittedName>
</protein>
<keyword evidence="5" id="KW-1185">Reference proteome</keyword>
<dbReference type="AlphaFoldDB" id="A0A7C8GTE0"/>
<comment type="subcellular location">
    <subcellularLocation>
        <location evidence="1">Secreted</location>
    </subcellularLocation>
</comment>
<dbReference type="PANTHER" id="PTHR34216:SF3">
    <property type="entry name" value="POLY-BETA-1,6-N-ACETYL-D-GLUCOSAMINE N-DEACETYLASE"/>
    <property type="match status" value="1"/>
</dbReference>
<dbReference type="GO" id="GO:0005576">
    <property type="term" value="C:extracellular region"/>
    <property type="evidence" value="ECO:0007669"/>
    <property type="project" value="UniProtKB-SubCell"/>
</dbReference>
<reference evidence="4 5" key="1">
    <citation type="submission" date="2019-10" db="EMBL/GenBank/DDBJ databases">
        <title>Gracilibacillus sp. nov. isolated from rice seeds.</title>
        <authorList>
            <person name="He S."/>
        </authorList>
    </citation>
    <scope>NUCLEOTIDE SEQUENCE [LARGE SCALE GENOMIC DNA]</scope>
    <source>
        <strain evidence="4 5">TD8</strain>
    </source>
</reference>
<dbReference type="PANTHER" id="PTHR34216">
    <property type="match status" value="1"/>
</dbReference>
<dbReference type="Proteomes" id="UP000480246">
    <property type="component" value="Unassembled WGS sequence"/>
</dbReference>
<evidence type="ECO:0000313" key="5">
    <source>
        <dbReference type="Proteomes" id="UP000480246"/>
    </source>
</evidence>
<dbReference type="InterPro" id="IPR002509">
    <property type="entry name" value="NODB_dom"/>
</dbReference>
<accession>A0A7C8GTE0</accession>
<dbReference type="Pfam" id="PF01522">
    <property type="entry name" value="Polysacc_deac_1"/>
    <property type="match status" value="1"/>
</dbReference>
<comment type="caution">
    <text evidence="4">The sequence shown here is derived from an EMBL/GenBank/DDBJ whole genome shotgun (WGS) entry which is preliminary data.</text>
</comment>
<evidence type="ECO:0000256" key="1">
    <source>
        <dbReference type="ARBA" id="ARBA00004613"/>
    </source>
</evidence>
<dbReference type="Gene3D" id="3.20.20.370">
    <property type="entry name" value="Glycoside hydrolase/deacetylase"/>
    <property type="match status" value="1"/>
</dbReference>
<dbReference type="InterPro" id="IPR051398">
    <property type="entry name" value="Polysacch_Deacetylase"/>
</dbReference>
<dbReference type="InterPro" id="IPR011330">
    <property type="entry name" value="Glyco_hydro/deAcase_b/a-brl"/>
</dbReference>
<name>A0A7C8GTE0_9BACI</name>
<proteinExistence type="predicted"/>
<gene>
    <name evidence="4" type="ORF">F9U64_09625</name>
</gene>
<evidence type="ECO:0000313" key="4">
    <source>
        <dbReference type="EMBL" id="KAB8136759.1"/>
    </source>
</evidence>
<dbReference type="GO" id="GO:0005975">
    <property type="term" value="P:carbohydrate metabolic process"/>
    <property type="evidence" value="ECO:0007669"/>
    <property type="project" value="InterPro"/>
</dbReference>
<keyword evidence="2" id="KW-0732">Signal</keyword>